<dbReference type="PANTHER" id="PTHR32507:SF7">
    <property type="entry name" value="K(+)_H(+) ANTIPORTER NHAP2"/>
    <property type="match status" value="1"/>
</dbReference>
<dbReference type="InterPro" id="IPR038770">
    <property type="entry name" value="Na+/solute_symporter_sf"/>
</dbReference>
<feature type="domain" description="RCK C-terminal" evidence="10">
    <location>
        <begin position="394"/>
        <end position="476"/>
    </location>
</feature>
<reference evidence="11" key="1">
    <citation type="journal article" date="2021" name="PeerJ">
        <title>Extensive microbial diversity within the chicken gut microbiome revealed by metagenomics and culture.</title>
        <authorList>
            <person name="Gilroy R."/>
            <person name="Ravi A."/>
            <person name="Getino M."/>
            <person name="Pursley I."/>
            <person name="Horton D.L."/>
            <person name="Alikhan N.F."/>
            <person name="Baker D."/>
            <person name="Gharbi K."/>
            <person name="Hall N."/>
            <person name="Watson M."/>
            <person name="Adriaenssens E.M."/>
            <person name="Foster-Nyarko E."/>
            <person name="Jarju S."/>
            <person name="Secka A."/>
            <person name="Antonio M."/>
            <person name="Oren A."/>
            <person name="Chaudhuri R.R."/>
            <person name="La Ragione R."/>
            <person name="Hildebrand F."/>
            <person name="Pallen M.J."/>
        </authorList>
    </citation>
    <scope>NUCLEOTIDE SEQUENCE</scope>
    <source>
        <strain evidence="11">1068</strain>
    </source>
</reference>
<feature type="transmembrane region" description="Helical" evidence="9">
    <location>
        <begin position="292"/>
        <end position="316"/>
    </location>
</feature>
<feature type="transmembrane region" description="Helical" evidence="9">
    <location>
        <begin position="268"/>
        <end position="286"/>
    </location>
</feature>
<feature type="transmembrane region" description="Helical" evidence="9">
    <location>
        <begin position="328"/>
        <end position="351"/>
    </location>
</feature>
<dbReference type="NCBIfam" id="NF003716">
    <property type="entry name" value="PRK05326.1-3"/>
    <property type="match status" value="1"/>
</dbReference>
<dbReference type="GO" id="GO:1902600">
    <property type="term" value="P:proton transmembrane transport"/>
    <property type="evidence" value="ECO:0007669"/>
    <property type="project" value="InterPro"/>
</dbReference>
<dbReference type="Gene3D" id="3.30.70.1450">
    <property type="entry name" value="Regulator of K+ conductance, C-terminal domain"/>
    <property type="match status" value="2"/>
</dbReference>
<dbReference type="GO" id="GO:0008324">
    <property type="term" value="F:monoatomic cation transmembrane transporter activity"/>
    <property type="evidence" value="ECO:0007669"/>
    <property type="project" value="InterPro"/>
</dbReference>
<keyword evidence="8 9" id="KW-0472">Membrane</keyword>
<dbReference type="EMBL" id="DXBG01000052">
    <property type="protein sequence ID" value="HIZ64740.1"/>
    <property type="molecule type" value="Genomic_DNA"/>
</dbReference>
<dbReference type="InterPro" id="IPR006037">
    <property type="entry name" value="RCK_C"/>
</dbReference>
<feature type="transmembrane region" description="Helical" evidence="9">
    <location>
        <begin position="188"/>
        <end position="206"/>
    </location>
</feature>
<gene>
    <name evidence="11" type="ORF">H9809_02360</name>
</gene>
<evidence type="ECO:0000256" key="5">
    <source>
        <dbReference type="ARBA" id="ARBA00022692"/>
    </source>
</evidence>
<feature type="domain" description="RCK C-terminal" evidence="10">
    <location>
        <begin position="478"/>
        <end position="529"/>
    </location>
</feature>
<feature type="transmembrane region" description="Helical" evidence="9">
    <location>
        <begin position="161"/>
        <end position="182"/>
    </location>
</feature>
<evidence type="ECO:0000256" key="4">
    <source>
        <dbReference type="ARBA" id="ARBA00022475"/>
    </source>
</evidence>
<evidence type="ECO:0000313" key="12">
    <source>
        <dbReference type="Proteomes" id="UP000824056"/>
    </source>
</evidence>
<name>A0A9D2FPZ4_9FIRM</name>
<feature type="transmembrane region" description="Helical" evidence="9">
    <location>
        <begin position="218"/>
        <end position="235"/>
    </location>
</feature>
<keyword evidence="5 9" id="KW-0812">Transmembrane</keyword>
<sequence length="529" mass="57742">MNEALLLMGIVIIICILIGPFAEKLPIPSLLIFIGLGMFFGSDGPIGIPFNEYSLAESLCSTCLIFIMFYGGFGTNMSSAKPVLAKSVCLSTLGVVLTAGFTGIFIHYVLNLSWMESLLIGSVISSTDAASVFNILRSQNLDLKHNTASLLEVESGSNDPVSYMLTLIFISILTGSEISVPFMLFKQVFLGLAGGFFIGWGAILLLRHFDFYLEQGRTILVFAIALTAYALPSFLGGNGYLSVYLCGILMGNYYIPDKKYLVHFFDTITGTCQMIIFFLLGLLVTPSQLGPVLLPALLIMAFLTLVGRPLGVLLILGPFRSTPGQIGTVSWAGLRGVASIVFSILVVLSNVNMKYNLFNLVFCIVLLSIAIQGSLLPWISYKLNMIDQNGNIQRTFNDYQESTDVSFIKIHIEEGDRLAHCLLKDAQFPYGMLVVLIIREAENILPNGNTEILPGDLLVAAAPEFEDRETLTLYETPVGKGHPWLNKTLQNISVPTGCLVVLVLRNGTSIIPDGNTQILKDDVLVTARF</sequence>
<evidence type="ECO:0000256" key="7">
    <source>
        <dbReference type="ARBA" id="ARBA00023065"/>
    </source>
</evidence>
<dbReference type="PROSITE" id="PS51202">
    <property type="entry name" value="RCK_C"/>
    <property type="match status" value="2"/>
</dbReference>
<evidence type="ECO:0000256" key="2">
    <source>
        <dbReference type="ARBA" id="ARBA00022448"/>
    </source>
</evidence>
<dbReference type="Gene3D" id="1.20.1530.20">
    <property type="match status" value="1"/>
</dbReference>
<keyword evidence="3" id="KW-0050">Antiport</keyword>
<dbReference type="NCBIfam" id="NF003715">
    <property type="entry name" value="PRK05326.1-2"/>
    <property type="match status" value="1"/>
</dbReference>
<dbReference type="AlphaFoldDB" id="A0A9D2FPZ4"/>
<reference evidence="11" key="2">
    <citation type="submission" date="2021-04" db="EMBL/GenBank/DDBJ databases">
        <authorList>
            <person name="Gilroy R."/>
        </authorList>
    </citation>
    <scope>NUCLEOTIDE SEQUENCE</scope>
    <source>
        <strain evidence="11">1068</strain>
    </source>
</reference>
<dbReference type="SUPFAM" id="SSF116726">
    <property type="entry name" value="TrkA C-terminal domain-like"/>
    <property type="match status" value="2"/>
</dbReference>
<dbReference type="GO" id="GO:0005886">
    <property type="term" value="C:plasma membrane"/>
    <property type="evidence" value="ECO:0007669"/>
    <property type="project" value="UniProtKB-SubCell"/>
</dbReference>
<evidence type="ECO:0000256" key="6">
    <source>
        <dbReference type="ARBA" id="ARBA00022989"/>
    </source>
</evidence>
<evidence type="ECO:0000313" key="11">
    <source>
        <dbReference type="EMBL" id="HIZ64740.1"/>
    </source>
</evidence>
<dbReference type="PANTHER" id="PTHR32507">
    <property type="entry name" value="NA(+)/H(+) ANTIPORTER 1"/>
    <property type="match status" value="1"/>
</dbReference>
<dbReference type="Proteomes" id="UP000824056">
    <property type="component" value="Unassembled WGS sequence"/>
</dbReference>
<proteinExistence type="predicted"/>
<dbReference type="InterPro" id="IPR006153">
    <property type="entry name" value="Cation/H_exchanger_TM"/>
</dbReference>
<feature type="transmembrane region" description="Helical" evidence="9">
    <location>
        <begin position="54"/>
        <end position="71"/>
    </location>
</feature>
<keyword evidence="4" id="KW-1003">Cell membrane</keyword>
<accession>A0A9D2FPZ4</accession>
<keyword evidence="2" id="KW-0813">Transport</keyword>
<feature type="transmembrane region" description="Helical" evidence="9">
    <location>
        <begin position="29"/>
        <end position="48"/>
    </location>
</feature>
<keyword evidence="7" id="KW-0406">Ion transport</keyword>
<dbReference type="Pfam" id="PF02080">
    <property type="entry name" value="TrkA_C"/>
    <property type="match status" value="2"/>
</dbReference>
<organism evidence="11 12">
    <name type="scientific">Candidatus Blautia pullicola</name>
    <dbReference type="NCBI Taxonomy" id="2838498"/>
    <lineage>
        <taxon>Bacteria</taxon>
        <taxon>Bacillati</taxon>
        <taxon>Bacillota</taxon>
        <taxon>Clostridia</taxon>
        <taxon>Lachnospirales</taxon>
        <taxon>Lachnospiraceae</taxon>
        <taxon>Blautia</taxon>
    </lineage>
</organism>
<feature type="transmembrane region" description="Helical" evidence="9">
    <location>
        <begin position="83"/>
        <end position="106"/>
    </location>
</feature>
<evidence type="ECO:0000256" key="3">
    <source>
        <dbReference type="ARBA" id="ARBA00022449"/>
    </source>
</evidence>
<feature type="transmembrane region" description="Helical" evidence="9">
    <location>
        <begin position="118"/>
        <end position="136"/>
    </location>
</feature>
<feature type="transmembrane region" description="Helical" evidence="9">
    <location>
        <begin position="357"/>
        <end position="379"/>
    </location>
</feature>
<dbReference type="InterPro" id="IPR036721">
    <property type="entry name" value="RCK_C_sf"/>
</dbReference>
<evidence type="ECO:0000256" key="9">
    <source>
        <dbReference type="SAM" id="Phobius"/>
    </source>
</evidence>
<dbReference type="GO" id="GO:0015297">
    <property type="term" value="F:antiporter activity"/>
    <property type="evidence" value="ECO:0007669"/>
    <property type="project" value="UniProtKB-KW"/>
</dbReference>
<feature type="transmembrane region" description="Helical" evidence="9">
    <location>
        <begin position="6"/>
        <end position="22"/>
    </location>
</feature>
<evidence type="ECO:0000256" key="8">
    <source>
        <dbReference type="ARBA" id="ARBA00023136"/>
    </source>
</evidence>
<evidence type="ECO:0000256" key="1">
    <source>
        <dbReference type="ARBA" id="ARBA00004651"/>
    </source>
</evidence>
<keyword evidence="6 9" id="KW-1133">Transmembrane helix</keyword>
<evidence type="ECO:0000259" key="10">
    <source>
        <dbReference type="PROSITE" id="PS51202"/>
    </source>
</evidence>
<dbReference type="Pfam" id="PF00999">
    <property type="entry name" value="Na_H_Exchanger"/>
    <property type="match status" value="1"/>
</dbReference>
<comment type="subcellular location">
    <subcellularLocation>
        <location evidence="1">Cell membrane</location>
        <topology evidence="1">Multi-pass membrane protein</topology>
    </subcellularLocation>
</comment>
<protein>
    <submittedName>
        <fullName evidence="11">Potassium/proton antiporter</fullName>
    </submittedName>
</protein>
<comment type="caution">
    <text evidence="11">The sequence shown here is derived from an EMBL/GenBank/DDBJ whole genome shotgun (WGS) entry which is preliminary data.</text>
</comment>
<dbReference type="GO" id="GO:0006813">
    <property type="term" value="P:potassium ion transport"/>
    <property type="evidence" value="ECO:0007669"/>
    <property type="project" value="InterPro"/>
</dbReference>